<gene>
    <name evidence="1" type="ORF">U9M48_002782</name>
</gene>
<sequence length="92" mass="11070">MNKDGVWQQLLRRKYLKNKTIGEVEDRFLNLSIFGLHNGTQCIFWKDRWLGNFSLKDQFSSILLERNMIQLQMFLVSDLLMFLSEEPLWETI</sequence>
<keyword evidence="2" id="KW-1185">Reference proteome</keyword>
<dbReference type="EMBL" id="CP144745">
    <property type="protein sequence ID" value="WVZ51660.1"/>
    <property type="molecule type" value="Genomic_DNA"/>
</dbReference>
<reference evidence="1 2" key="1">
    <citation type="submission" date="2024-02" db="EMBL/GenBank/DDBJ databases">
        <title>High-quality chromosome-scale genome assembly of Pensacola bahiagrass (Paspalum notatum Flugge var. saurae).</title>
        <authorList>
            <person name="Vega J.M."/>
            <person name="Podio M."/>
            <person name="Orjuela J."/>
            <person name="Siena L.A."/>
            <person name="Pessino S.C."/>
            <person name="Combes M.C."/>
            <person name="Mariac C."/>
            <person name="Albertini E."/>
            <person name="Pupilli F."/>
            <person name="Ortiz J.P.A."/>
            <person name="Leblanc O."/>
        </authorList>
    </citation>
    <scope>NUCLEOTIDE SEQUENCE [LARGE SCALE GENOMIC DNA]</scope>
    <source>
        <strain evidence="1">R1</strain>
        <tissue evidence="1">Leaf</tissue>
    </source>
</reference>
<evidence type="ECO:0000313" key="2">
    <source>
        <dbReference type="Proteomes" id="UP001341281"/>
    </source>
</evidence>
<evidence type="ECO:0000313" key="1">
    <source>
        <dbReference type="EMBL" id="WVZ51660.1"/>
    </source>
</evidence>
<evidence type="ECO:0008006" key="3">
    <source>
        <dbReference type="Google" id="ProtNLM"/>
    </source>
</evidence>
<proteinExistence type="predicted"/>
<dbReference type="AlphaFoldDB" id="A0AAQ3SJD2"/>
<organism evidence="1 2">
    <name type="scientific">Paspalum notatum var. saurae</name>
    <dbReference type="NCBI Taxonomy" id="547442"/>
    <lineage>
        <taxon>Eukaryota</taxon>
        <taxon>Viridiplantae</taxon>
        <taxon>Streptophyta</taxon>
        <taxon>Embryophyta</taxon>
        <taxon>Tracheophyta</taxon>
        <taxon>Spermatophyta</taxon>
        <taxon>Magnoliopsida</taxon>
        <taxon>Liliopsida</taxon>
        <taxon>Poales</taxon>
        <taxon>Poaceae</taxon>
        <taxon>PACMAD clade</taxon>
        <taxon>Panicoideae</taxon>
        <taxon>Andropogonodae</taxon>
        <taxon>Paspaleae</taxon>
        <taxon>Paspalinae</taxon>
        <taxon>Paspalum</taxon>
    </lineage>
</organism>
<protein>
    <recommendedName>
        <fullName evidence="3">Reverse transcriptase zinc-binding domain-containing protein</fullName>
    </recommendedName>
</protein>
<accession>A0AAQ3SJD2</accession>
<name>A0AAQ3SJD2_PASNO</name>
<dbReference type="Proteomes" id="UP001341281">
    <property type="component" value="Chromosome 01"/>
</dbReference>